<proteinExistence type="inferred from homology"/>
<dbReference type="AlphaFoldDB" id="A0A934HNJ7"/>
<accession>A0A934HNJ7</accession>
<evidence type="ECO:0000313" key="3">
    <source>
        <dbReference type="Proteomes" id="UP000622687"/>
    </source>
</evidence>
<name>A0A934HNJ7_9CLOT</name>
<organism evidence="2 3">
    <name type="scientific">Clostridium aciditolerans</name>
    <dbReference type="NCBI Taxonomy" id="339861"/>
    <lineage>
        <taxon>Bacteria</taxon>
        <taxon>Bacillati</taxon>
        <taxon>Bacillota</taxon>
        <taxon>Clostridia</taxon>
        <taxon>Eubacteriales</taxon>
        <taxon>Clostridiaceae</taxon>
        <taxon>Clostridium</taxon>
    </lineage>
</organism>
<evidence type="ECO:0000256" key="1">
    <source>
        <dbReference type="ARBA" id="ARBA00007189"/>
    </source>
</evidence>
<reference evidence="2" key="1">
    <citation type="submission" date="2020-12" db="EMBL/GenBank/DDBJ databases">
        <title>Clostridium thailandense sp. nov., a novel acetogenic bacterium isolated from peat land soil in Thailand.</title>
        <authorList>
            <person name="Chaikitkaew S."/>
            <person name="Birkeland N.K."/>
        </authorList>
    </citation>
    <scope>NUCLEOTIDE SEQUENCE</scope>
    <source>
        <strain evidence="2">DSM 17425</strain>
    </source>
</reference>
<dbReference type="Pfam" id="PF10087">
    <property type="entry name" value="DUF2325"/>
    <property type="match status" value="1"/>
</dbReference>
<sequence>MSALIIGGDNLGSIPCKLYEKGFKNIEHISGRKGGDRRGDILLRIDRADLVIVLVDYISHCIMKNTKEKLKDVKTKMIFTKRSWSYMEQEINNFLET</sequence>
<dbReference type="Proteomes" id="UP000622687">
    <property type="component" value="Unassembled WGS sequence"/>
</dbReference>
<dbReference type="InterPro" id="IPR016772">
    <property type="entry name" value="UCP020408"/>
</dbReference>
<dbReference type="EMBL" id="JAEEGB010000003">
    <property type="protein sequence ID" value="MBI6871536.1"/>
    <property type="molecule type" value="Genomic_DNA"/>
</dbReference>
<protein>
    <submittedName>
        <fullName evidence="2">DUF2325 domain-containing protein</fullName>
    </submittedName>
</protein>
<comment type="caution">
    <text evidence="2">The sequence shown here is derived from an EMBL/GenBank/DDBJ whole genome shotgun (WGS) entry which is preliminary data.</text>
</comment>
<dbReference type="RefSeq" id="WP_211140983.1">
    <property type="nucleotide sequence ID" value="NZ_JAEEGB010000003.1"/>
</dbReference>
<gene>
    <name evidence="2" type="ORF">I6U51_02300</name>
</gene>
<keyword evidence="3" id="KW-1185">Reference proteome</keyword>
<evidence type="ECO:0000313" key="2">
    <source>
        <dbReference type="EMBL" id="MBI6871536.1"/>
    </source>
</evidence>
<comment type="similarity">
    <text evidence="1">Belongs to the UPF0751 family.</text>
</comment>